<dbReference type="Pfam" id="PF00505">
    <property type="entry name" value="HMG_box"/>
    <property type="match status" value="1"/>
</dbReference>
<evidence type="ECO:0000313" key="6">
    <source>
        <dbReference type="EMBL" id="GJE97384.1"/>
    </source>
</evidence>
<gene>
    <name evidence="6" type="ORF">PsYK624_136010</name>
</gene>
<evidence type="ECO:0000256" key="3">
    <source>
        <dbReference type="PROSITE-ProRule" id="PRU00267"/>
    </source>
</evidence>
<dbReference type="SMART" id="SM00398">
    <property type="entry name" value="HMG"/>
    <property type="match status" value="1"/>
</dbReference>
<feature type="compositionally biased region" description="Polar residues" evidence="4">
    <location>
        <begin position="300"/>
        <end position="316"/>
    </location>
</feature>
<feature type="compositionally biased region" description="Basic and acidic residues" evidence="4">
    <location>
        <begin position="112"/>
        <end position="124"/>
    </location>
</feature>
<dbReference type="Gene3D" id="1.10.30.10">
    <property type="entry name" value="High mobility group box domain"/>
    <property type="match status" value="1"/>
</dbReference>
<dbReference type="GO" id="GO:0005634">
    <property type="term" value="C:nucleus"/>
    <property type="evidence" value="ECO:0007669"/>
    <property type="project" value="UniProtKB-UniRule"/>
</dbReference>
<dbReference type="GO" id="GO:0000981">
    <property type="term" value="F:DNA-binding transcription factor activity, RNA polymerase II-specific"/>
    <property type="evidence" value="ECO:0007669"/>
    <property type="project" value="TreeGrafter"/>
</dbReference>
<protein>
    <recommendedName>
        <fullName evidence="5">HMG box domain-containing protein</fullName>
    </recommendedName>
</protein>
<dbReference type="InterPro" id="IPR036910">
    <property type="entry name" value="HMG_box_dom_sf"/>
</dbReference>
<dbReference type="EMBL" id="BPQB01000071">
    <property type="protein sequence ID" value="GJE97384.1"/>
    <property type="molecule type" value="Genomic_DNA"/>
</dbReference>
<dbReference type="SUPFAM" id="SSF47095">
    <property type="entry name" value="HMG-box"/>
    <property type="match status" value="1"/>
</dbReference>
<dbReference type="Proteomes" id="UP000703269">
    <property type="component" value="Unassembled WGS sequence"/>
</dbReference>
<dbReference type="InterPro" id="IPR051356">
    <property type="entry name" value="SOX/SOX-like_TF"/>
</dbReference>
<evidence type="ECO:0000256" key="1">
    <source>
        <dbReference type="ARBA" id="ARBA00023125"/>
    </source>
</evidence>
<feature type="compositionally biased region" description="Basic and acidic residues" evidence="4">
    <location>
        <begin position="15"/>
        <end position="31"/>
    </location>
</feature>
<reference evidence="6 7" key="1">
    <citation type="submission" date="2021-08" db="EMBL/GenBank/DDBJ databases">
        <title>Draft Genome Sequence of Phanerochaete sordida strain YK-624.</title>
        <authorList>
            <person name="Mori T."/>
            <person name="Dohra H."/>
            <person name="Suzuki T."/>
            <person name="Kawagishi H."/>
            <person name="Hirai H."/>
        </authorList>
    </citation>
    <scope>NUCLEOTIDE SEQUENCE [LARGE SCALE GENOMIC DNA]</scope>
    <source>
        <strain evidence="6 7">YK-624</strain>
    </source>
</reference>
<feature type="compositionally biased region" description="Pro residues" evidence="4">
    <location>
        <begin position="434"/>
        <end position="448"/>
    </location>
</feature>
<organism evidence="6 7">
    <name type="scientific">Phanerochaete sordida</name>
    <dbReference type="NCBI Taxonomy" id="48140"/>
    <lineage>
        <taxon>Eukaryota</taxon>
        <taxon>Fungi</taxon>
        <taxon>Dikarya</taxon>
        <taxon>Basidiomycota</taxon>
        <taxon>Agaricomycotina</taxon>
        <taxon>Agaricomycetes</taxon>
        <taxon>Polyporales</taxon>
        <taxon>Phanerochaetaceae</taxon>
        <taxon>Phanerochaete</taxon>
    </lineage>
</organism>
<comment type="caution">
    <text evidence="6">The sequence shown here is derived from an EMBL/GenBank/DDBJ whole genome shotgun (WGS) entry which is preliminary data.</text>
</comment>
<dbReference type="AlphaFoldDB" id="A0A9P3GQ15"/>
<dbReference type="PANTHER" id="PTHR45789:SF2">
    <property type="entry name" value="FI18025P1"/>
    <property type="match status" value="1"/>
</dbReference>
<evidence type="ECO:0000256" key="2">
    <source>
        <dbReference type="ARBA" id="ARBA00023242"/>
    </source>
</evidence>
<dbReference type="PANTHER" id="PTHR45789">
    <property type="entry name" value="FI18025P1"/>
    <property type="match status" value="1"/>
</dbReference>
<evidence type="ECO:0000256" key="4">
    <source>
        <dbReference type="SAM" id="MobiDB-lite"/>
    </source>
</evidence>
<feature type="DNA-binding region" description="HMG box" evidence="3">
    <location>
        <begin position="33"/>
        <end position="103"/>
    </location>
</feature>
<feature type="region of interest" description="Disordered" evidence="4">
    <location>
        <begin position="1"/>
        <end position="33"/>
    </location>
</feature>
<dbReference type="GO" id="GO:0000978">
    <property type="term" value="F:RNA polymerase II cis-regulatory region sequence-specific DNA binding"/>
    <property type="evidence" value="ECO:0007669"/>
    <property type="project" value="TreeGrafter"/>
</dbReference>
<feature type="region of interest" description="Disordered" evidence="4">
    <location>
        <begin position="89"/>
        <end position="142"/>
    </location>
</feature>
<dbReference type="OrthoDB" id="6247875at2759"/>
<feature type="region of interest" description="Disordered" evidence="4">
    <location>
        <begin position="171"/>
        <end position="330"/>
    </location>
</feature>
<name>A0A9P3GQ15_9APHY</name>
<keyword evidence="7" id="KW-1185">Reference proteome</keyword>
<evidence type="ECO:0000313" key="7">
    <source>
        <dbReference type="Proteomes" id="UP000703269"/>
    </source>
</evidence>
<feature type="region of interest" description="Disordered" evidence="4">
    <location>
        <begin position="424"/>
        <end position="450"/>
    </location>
</feature>
<feature type="domain" description="HMG box" evidence="5">
    <location>
        <begin position="33"/>
        <end position="103"/>
    </location>
</feature>
<accession>A0A9P3GQ15</accession>
<dbReference type="PROSITE" id="PS50118">
    <property type="entry name" value="HMG_BOX_2"/>
    <property type="match status" value="1"/>
</dbReference>
<sequence length="669" mass="72863">MPPPIDTPSSNADELPEHVDDEHPVDPDTGKKITRPRNAWILFRNEMLDRVPRLPDGSRQPMADASKIISAWWKKATPEVKYRYELEAEKEKEEHKRKYPNYRFQPKSKMQKAKEKAAKREAAKKAQQQTKKTKTRAPTPPQVYASAHATSYLAAALANQASLSTASTSLMSTYGREGPSPPLSLASTPTTTPSPFPSSDFEQGSSTSTSATSAQAMPSPSDALGLGLPSPLSFDGQEEANARVPQRPPTRLPPRKKVSKIKTEIFSRVASSSNDATRALTPATGTSSALSPLPWPLPSGNAQHATPQSCEPSPSSALVPPCTPSPEQWSGASTFAHVPAAPDNLTGDLNLTMPDEYSDEFFGNLHFGLSALPENEGMFSMSMDAFAGHQLPDQFDVSLDPTMPTVTPELTQSFSDFLNTFDFRHQPDDSLQDVPPPSMDPISAPEPDPSSDMWQMWTNAEHTVGDAPSSSAMLTTDQEFQYDRMGLEPPAQEPTPPAEYLHPIPEANEDAMQVQDAPQHQAEGASHLAIPSHYPAHLASDPDFVEVYQQYVAKVQQRRVQAGPHVEQQYHHAPYTPQEQQQQLPHDEVQYHPHAYAHESRNPSYSGPISPPSSVAEDVHSTACYVPPSGAATTIGIRRVGGTWRPPAGPPPSEEAGSRVPSWGSVVSI</sequence>
<dbReference type="InterPro" id="IPR009071">
    <property type="entry name" value="HMG_box_dom"/>
</dbReference>
<dbReference type="CDD" id="cd01389">
    <property type="entry name" value="HMG-box_ROX1-like"/>
    <property type="match status" value="1"/>
</dbReference>
<feature type="compositionally biased region" description="Low complexity" evidence="4">
    <location>
        <begin position="183"/>
        <end position="221"/>
    </location>
</feature>
<evidence type="ECO:0000259" key="5">
    <source>
        <dbReference type="PROSITE" id="PS50118"/>
    </source>
</evidence>
<keyword evidence="1 3" id="KW-0238">DNA-binding</keyword>
<keyword evidence="2 3" id="KW-0539">Nucleus</keyword>
<feature type="region of interest" description="Disordered" evidence="4">
    <location>
        <begin position="642"/>
        <end position="669"/>
    </location>
</feature>
<proteinExistence type="predicted"/>